<proteinExistence type="predicted"/>
<reference evidence="1" key="1">
    <citation type="journal article" date="2020" name="J. Eukaryot. Microbiol.">
        <title>De novo Sequencing, Assembly and Annotation of the Transcriptome for the Free-Living Testate Amoeba Arcella intermedia.</title>
        <authorList>
            <person name="Ribeiro G.M."/>
            <person name="Porfirio-Sousa A.L."/>
            <person name="Maurer-Alcala X.X."/>
            <person name="Katz L.A."/>
            <person name="Lahr D.J.G."/>
        </authorList>
    </citation>
    <scope>NUCLEOTIDE SEQUENCE</scope>
</reference>
<dbReference type="InterPro" id="IPR016135">
    <property type="entry name" value="UBQ-conjugating_enzyme/RWD"/>
</dbReference>
<evidence type="ECO:0000313" key="1">
    <source>
        <dbReference type="EMBL" id="NDV40866.1"/>
    </source>
</evidence>
<name>A0A6B2LWB7_9EUKA</name>
<evidence type="ECO:0008006" key="2">
    <source>
        <dbReference type="Google" id="ProtNLM"/>
    </source>
</evidence>
<accession>A0A6B2LWB7</accession>
<organism evidence="1">
    <name type="scientific">Arcella intermedia</name>
    <dbReference type="NCBI Taxonomy" id="1963864"/>
    <lineage>
        <taxon>Eukaryota</taxon>
        <taxon>Amoebozoa</taxon>
        <taxon>Tubulinea</taxon>
        <taxon>Elardia</taxon>
        <taxon>Arcellinida</taxon>
        <taxon>Sphaerothecina</taxon>
        <taxon>Arcellidae</taxon>
        <taxon>Arcella</taxon>
    </lineage>
</organism>
<dbReference type="SUPFAM" id="SSF54495">
    <property type="entry name" value="UBC-like"/>
    <property type="match status" value="1"/>
</dbReference>
<sequence length="83" mass="9410">MRVVYPRFHQFTGHITIGGSICIKDLTRSGWSSNNQLQPFFVLIRQLLIDGGALIDLSDPYQDYTEGEARAAFARVAQQHGWE</sequence>
<protein>
    <recommendedName>
        <fullName evidence="2">UBC core domain-containing protein</fullName>
    </recommendedName>
</protein>
<dbReference type="AlphaFoldDB" id="A0A6B2LWB7"/>
<dbReference type="EMBL" id="GIBP01011897">
    <property type="protein sequence ID" value="NDV40866.1"/>
    <property type="molecule type" value="Transcribed_RNA"/>
</dbReference>
<dbReference type="Gene3D" id="3.10.110.10">
    <property type="entry name" value="Ubiquitin Conjugating Enzyme"/>
    <property type="match status" value="1"/>
</dbReference>